<evidence type="ECO:0000313" key="2">
    <source>
        <dbReference type="EMBL" id="TWB46258.1"/>
    </source>
</evidence>
<feature type="non-terminal residue" evidence="2">
    <location>
        <position position="77"/>
    </location>
</feature>
<organism evidence="2 3">
    <name type="scientific">Nitrospirillum amazonense</name>
    <dbReference type="NCBI Taxonomy" id="28077"/>
    <lineage>
        <taxon>Bacteria</taxon>
        <taxon>Pseudomonadati</taxon>
        <taxon>Pseudomonadota</taxon>
        <taxon>Alphaproteobacteria</taxon>
        <taxon>Rhodospirillales</taxon>
        <taxon>Azospirillaceae</taxon>
        <taxon>Nitrospirillum</taxon>
    </lineage>
</organism>
<protein>
    <recommendedName>
        <fullName evidence="4">Lipocalin-like protein</fullName>
    </recommendedName>
</protein>
<evidence type="ECO:0000256" key="1">
    <source>
        <dbReference type="SAM" id="SignalP"/>
    </source>
</evidence>
<feature type="chain" id="PRO_5022006018" description="Lipocalin-like protein" evidence="1">
    <location>
        <begin position="23"/>
        <end position="77"/>
    </location>
</feature>
<dbReference type="PROSITE" id="PS51257">
    <property type="entry name" value="PROKAR_LIPOPROTEIN"/>
    <property type="match status" value="1"/>
</dbReference>
<dbReference type="EMBL" id="VITT01000067">
    <property type="protein sequence ID" value="TWB46258.1"/>
    <property type="molecule type" value="Genomic_DNA"/>
</dbReference>
<gene>
    <name evidence="2" type="ORF">FBZ92_1673</name>
</gene>
<sequence>MRSLLRTTARLTTIASVGFLLAACGDSNPVLGKWEISKAATEDQQVAAAAFGATVEFTAGSMIPGNGMPAAPVTYKH</sequence>
<feature type="signal peptide" evidence="1">
    <location>
        <begin position="1"/>
        <end position="22"/>
    </location>
</feature>
<dbReference type="AlphaFoldDB" id="A0A560HIG6"/>
<reference evidence="2 3" key="1">
    <citation type="submission" date="2019-06" db="EMBL/GenBank/DDBJ databases">
        <title>Genomic Encyclopedia of Type Strains, Phase IV (KMG-V): Genome sequencing to study the core and pangenomes of soil and plant-associated prokaryotes.</title>
        <authorList>
            <person name="Whitman W."/>
        </authorList>
    </citation>
    <scope>NUCLEOTIDE SEQUENCE [LARGE SCALE GENOMIC DNA]</scope>
    <source>
        <strain evidence="2 3">BR 11140</strain>
    </source>
</reference>
<keyword evidence="1" id="KW-0732">Signal</keyword>
<comment type="caution">
    <text evidence="2">The sequence shown here is derived from an EMBL/GenBank/DDBJ whole genome shotgun (WGS) entry which is preliminary data.</text>
</comment>
<proteinExistence type="predicted"/>
<dbReference type="Proteomes" id="UP000318050">
    <property type="component" value="Unassembled WGS sequence"/>
</dbReference>
<dbReference type="OrthoDB" id="7371512at2"/>
<name>A0A560HIG6_9PROT</name>
<evidence type="ECO:0000313" key="3">
    <source>
        <dbReference type="Proteomes" id="UP000318050"/>
    </source>
</evidence>
<evidence type="ECO:0008006" key="4">
    <source>
        <dbReference type="Google" id="ProtNLM"/>
    </source>
</evidence>
<accession>A0A560HIG6</accession>